<sequence>MLPCNSASTPDWNDVRYAVVIARCGSLAAASRQLGVDQTTVARRLRALEACLGTPLFERLRGQLTPTPMGEELLARGQRMEAEVAALCHLVTDRQAQLKGVVRITAVDALAAHYLARQLADLRSRYPELVIEIIASSKSLDLVRREADIAVRLARPADGDLVVRCLGRLAYGVYGPEKPLLCSSWQTAPWVGYERALDQLPEMCWLSEQVGQHNVTFRCNNIDALANAVADGLGLGILPCLVGSQHPGLRCLSGDQAVLSREIWLVLPRELRDVPRVRVVGDWLIERFRRDETRFSRTA</sequence>
<proteinExistence type="inferred from homology"/>
<dbReference type="SUPFAM" id="SSF46785">
    <property type="entry name" value="Winged helix' DNA-binding domain"/>
    <property type="match status" value="1"/>
</dbReference>
<dbReference type="Gene3D" id="1.10.10.10">
    <property type="entry name" value="Winged helix-like DNA-binding domain superfamily/Winged helix DNA-binding domain"/>
    <property type="match status" value="1"/>
</dbReference>
<evidence type="ECO:0000256" key="3">
    <source>
        <dbReference type="ARBA" id="ARBA00023125"/>
    </source>
</evidence>
<evidence type="ECO:0000259" key="5">
    <source>
        <dbReference type="PROSITE" id="PS50931"/>
    </source>
</evidence>
<dbReference type="PANTHER" id="PTHR30537:SF3">
    <property type="entry name" value="TRANSCRIPTIONAL REGULATORY PROTEIN"/>
    <property type="match status" value="1"/>
</dbReference>
<dbReference type="GO" id="GO:0003700">
    <property type="term" value="F:DNA-binding transcription factor activity"/>
    <property type="evidence" value="ECO:0007669"/>
    <property type="project" value="InterPro"/>
</dbReference>
<evidence type="ECO:0000313" key="6">
    <source>
        <dbReference type="EMBL" id="GEC94976.1"/>
    </source>
</evidence>
<keyword evidence="2" id="KW-0805">Transcription regulation</keyword>
<dbReference type="SUPFAM" id="SSF53850">
    <property type="entry name" value="Periplasmic binding protein-like II"/>
    <property type="match status" value="1"/>
</dbReference>
<dbReference type="Pfam" id="PF00126">
    <property type="entry name" value="HTH_1"/>
    <property type="match status" value="1"/>
</dbReference>
<name>A0A4Y4CRP8_ZOORA</name>
<feature type="domain" description="HTH lysR-type" evidence="5">
    <location>
        <begin position="10"/>
        <end position="67"/>
    </location>
</feature>
<evidence type="ECO:0000256" key="2">
    <source>
        <dbReference type="ARBA" id="ARBA00023015"/>
    </source>
</evidence>
<evidence type="ECO:0000256" key="4">
    <source>
        <dbReference type="ARBA" id="ARBA00023163"/>
    </source>
</evidence>
<dbReference type="GO" id="GO:0043565">
    <property type="term" value="F:sequence-specific DNA binding"/>
    <property type="evidence" value="ECO:0007669"/>
    <property type="project" value="TreeGrafter"/>
</dbReference>
<dbReference type="PANTHER" id="PTHR30537">
    <property type="entry name" value="HTH-TYPE TRANSCRIPTIONAL REGULATOR"/>
    <property type="match status" value="1"/>
</dbReference>
<keyword evidence="4" id="KW-0804">Transcription</keyword>
<reference evidence="6 7" key="1">
    <citation type="submission" date="2019-06" db="EMBL/GenBank/DDBJ databases">
        <title>Whole genome shotgun sequence of Zoogloea ramigera NBRC 15342.</title>
        <authorList>
            <person name="Hosoyama A."/>
            <person name="Uohara A."/>
            <person name="Ohji S."/>
            <person name="Ichikawa N."/>
        </authorList>
    </citation>
    <scope>NUCLEOTIDE SEQUENCE [LARGE SCALE GENOMIC DNA]</scope>
    <source>
        <strain evidence="6 7">NBRC 15342</strain>
    </source>
</reference>
<comment type="similarity">
    <text evidence="1">Belongs to the LysR transcriptional regulatory family.</text>
</comment>
<evidence type="ECO:0000256" key="1">
    <source>
        <dbReference type="ARBA" id="ARBA00009437"/>
    </source>
</evidence>
<dbReference type="GO" id="GO:0006351">
    <property type="term" value="P:DNA-templated transcription"/>
    <property type="evidence" value="ECO:0007669"/>
    <property type="project" value="TreeGrafter"/>
</dbReference>
<dbReference type="Proteomes" id="UP000318422">
    <property type="component" value="Unassembled WGS sequence"/>
</dbReference>
<dbReference type="InterPro" id="IPR036388">
    <property type="entry name" value="WH-like_DNA-bd_sf"/>
</dbReference>
<gene>
    <name evidence="6" type="ORF">ZRA01_10490</name>
</gene>
<dbReference type="RefSeq" id="WP_170182909.1">
    <property type="nucleotide sequence ID" value="NZ_BJNV01000012.1"/>
</dbReference>
<dbReference type="InterPro" id="IPR000847">
    <property type="entry name" value="LysR_HTH_N"/>
</dbReference>
<keyword evidence="7" id="KW-1185">Reference proteome</keyword>
<evidence type="ECO:0000313" key="7">
    <source>
        <dbReference type="Proteomes" id="UP000318422"/>
    </source>
</evidence>
<dbReference type="Pfam" id="PF03466">
    <property type="entry name" value="LysR_substrate"/>
    <property type="match status" value="1"/>
</dbReference>
<keyword evidence="3" id="KW-0238">DNA-binding</keyword>
<dbReference type="InterPro" id="IPR036390">
    <property type="entry name" value="WH_DNA-bd_sf"/>
</dbReference>
<dbReference type="InterPro" id="IPR005119">
    <property type="entry name" value="LysR_subst-bd"/>
</dbReference>
<dbReference type="PRINTS" id="PR00039">
    <property type="entry name" value="HTHLYSR"/>
</dbReference>
<dbReference type="PROSITE" id="PS50931">
    <property type="entry name" value="HTH_LYSR"/>
    <property type="match status" value="1"/>
</dbReference>
<dbReference type="InterPro" id="IPR058163">
    <property type="entry name" value="LysR-type_TF_proteobact-type"/>
</dbReference>
<accession>A0A4Y4CRP8</accession>
<protein>
    <submittedName>
        <fullName evidence="6">LysR family transcriptional regulator</fullName>
    </submittedName>
</protein>
<dbReference type="Gene3D" id="3.40.190.290">
    <property type="match status" value="1"/>
</dbReference>
<dbReference type="EMBL" id="BJNV01000012">
    <property type="protein sequence ID" value="GEC94976.1"/>
    <property type="molecule type" value="Genomic_DNA"/>
</dbReference>
<dbReference type="AlphaFoldDB" id="A0A4Y4CRP8"/>
<organism evidence="6 7">
    <name type="scientific">Zoogloea ramigera</name>
    <dbReference type="NCBI Taxonomy" id="350"/>
    <lineage>
        <taxon>Bacteria</taxon>
        <taxon>Pseudomonadati</taxon>
        <taxon>Pseudomonadota</taxon>
        <taxon>Betaproteobacteria</taxon>
        <taxon>Rhodocyclales</taxon>
        <taxon>Zoogloeaceae</taxon>
        <taxon>Zoogloea</taxon>
    </lineage>
</organism>
<comment type="caution">
    <text evidence="6">The sequence shown here is derived from an EMBL/GenBank/DDBJ whole genome shotgun (WGS) entry which is preliminary data.</text>
</comment>